<keyword evidence="1" id="KW-0472">Membrane</keyword>
<dbReference type="Pfam" id="PF03729">
    <property type="entry name" value="DUF308"/>
    <property type="match status" value="1"/>
</dbReference>
<name>A0A250IEB4_9BACT</name>
<feature type="transmembrane region" description="Helical" evidence="1">
    <location>
        <begin position="77"/>
        <end position="97"/>
    </location>
</feature>
<dbReference type="PANTHER" id="PTHR34989">
    <property type="entry name" value="PROTEIN HDED"/>
    <property type="match status" value="1"/>
</dbReference>
<dbReference type="KEGG" id="mbd:MEBOL_002952"/>
<dbReference type="InterPro" id="IPR005325">
    <property type="entry name" value="DUF308_memb"/>
</dbReference>
<dbReference type="GO" id="GO:0005886">
    <property type="term" value="C:plasma membrane"/>
    <property type="evidence" value="ECO:0007669"/>
    <property type="project" value="TreeGrafter"/>
</dbReference>
<evidence type="ECO:0000313" key="2">
    <source>
        <dbReference type="EMBL" id="ATB29502.1"/>
    </source>
</evidence>
<gene>
    <name evidence="2" type="ORF">MEBOL_002952</name>
</gene>
<keyword evidence="3" id="KW-1185">Reference proteome</keyword>
<sequence>MATPEIPLNSSSRGSRPASALWGGPFVMGLLLTVLGVLALGAVVWTSFVSVLFYGAALGVAGILEIVHGFRVRGSGPYLHFVLGGILSLLVGVLVLAQPGVGLVSLTLLLAAYFLASGCFRGITSAMDRYPNWGWDFAYGVVSVILGALIFFRLPASSLWVLGVVVGVEIFTRGLSIMAASLAVRGVLRREQAG</sequence>
<evidence type="ECO:0000256" key="1">
    <source>
        <dbReference type="SAM" id="Phobius"/>
    </source>
</evidence>
<dbReference type="RefSeq" id="WP_245919770.1">
    <property type="nucleotide sequence ID" value="NZ_CP022163.1"/>
</dbReference>
<feature type="transmembrane region" description="Helical" evidence="1">
    <location>
        <begin position="51"/>
        <end position="70"/>
    </location>
</feature>
<feature type="transmembrane region" description="Helical" evidence="1">
    <location>
        <begin position="21"/>
        <end position="45"/>
    </location>
</feature>
<feature type="transmembrane region" description="Helical" evidence="1">
    <location>
        <begin position="160"/>
        <end position="184"/>
    </location>
</feature>
<accession>A0A250IEB4</accession>
<evidence type="ECO:0000313" key="3">
    <source>
        <dbReference type="Proteomes" id="UP000217289"/>
    </source>
</evidence>
<dbReference type="PANTHER" id="PTHR34989:SF1">
    <property type="entry name" value="PROTEIN HDED"/>
    <property type="match status" value="1"/>
</dbReference>
<dbReference type="Proteomes" id="UP000217289">
    <property type="component" value="Chromosome"/>
</dbReference>
<keyword evidence="1" id="KW-0812">Transmembrane</keyword>
<dbReference type="AlphaFoldDB" id="A0A250IEB4"/>
<organism evidence="2 3">
    <name type="scientific">Melittangium boletus DSM 14713</name>
    <dbReference type="NCBI Taxonomy" id="1294270"/>
    <lineage>
        <taxon>Bacteria</taxon>
        <taxon>Pseudomonadati</taxon>
        <taxon>Myxococcota</taxon>
        <taxon>Myxococcia</taxon>
        <taxon>Myxococcales</taxon>
        <taxon>Cystobacterineae</taxon>
        <taxon>Archangiaceae</taxon>
        <taxon>Melittangium</taxon>
    </lineage>
</organism>
<feature type="transmembrane region" description="Helical" evidence="1">
    <location>
        <begin position="135"/>
        <end position="154"/>
    </location>
</feature>
<feature type="transmembrane region" description="Helical" evidence="1">
    <location>
        <begin position="103"/>
        <end position="123"/>
    </location>
</feature>
<dbReference type="EMBL" id="CP022163">
    <property type="protein sequence ID" value="ATB29502.1"/>
    <property type="molecule type" value="Genomic_DNA"/>
</dbReference>
<reference evidence="2 3" key="1">
    <citation type="submission" date="2017-06" db="EMBL/GenBank/DDBJ databases">
        <authorList>
            <person name="Kim H.J."/>
            <person name="Triplett B.A."/>
        </authorList>
    </citation>
    <scope>NUCLEOTIDE SEQUENCE [LARGE SCALE GENOMIC DNA]</scope>
    <source>
        <strain evidence="2 3">DSM 14713</strain>
    </source>
</reference>
<protein>
    <recommendedName>
        <fullName evidence="4">HdeD protein</fullName>
    </recommendedName>
</protein>
<keyword evidence="1" id="KW-1133">Transmembrane helix</keyword>
<dbReference type="InterPro" id="IPR052712">
    <property type="entry name" value="Acid_resist_chaperone_HdeD"/>
</dbReference>
<evidence type="ECO:0008006" key="4">
    <source>
        <dbReference type="Google" id="ProtNLM"/>
    </source>
</evidence>
<proteinExistence type="predicted"/>